<name>A0A679JHD1_9HYPH</name>
<feature type="transmembrane region" description="Helical" evidence="1">
    <location>
        <begin position="12"/>
        <end position="31"/>
    </location>
</feature>
<keyword evidence="1" id="KW-0472">Membrane</keyword>
<feature type="transmembrane region" description="Helical" evidence="1">
    <location>
        <begin position="37"/>
        <end position="54"/>
    </location>
</feature>
<gene>
    <name evidence="2" type="ORF">MBUL_03323</name>
</gene>
<evidence type="ECO:0008006" key="3">
    <source>
        <dbReference type="Google" id="ProtNLM"/>
    </source>
</evidence>
<dbReference type="AlphaFoldDB" id="A0A679JHD1"/>
<proteinExistence type="predicted"/>
<keyword evidence="1" id="KW-1133">Transmembrane helix</keyword>
<feature type="transmembrane region" description="Helical" evidence="1">
    <location>
        <begin position="75"/>
        <end position="98"/>
    </location>
</feature>
<dbReference type="EMBL" id="LR743504">
    <property type="protein sequence ID" value="CAA2105696.1"/>
    <property type="molecule type" value="Genomic_DNA"/>
</dbReference>
<reference evidence="2" key="1">
    <citation type="submission" date="2019-12" db="EMBL/GenBank/DDBJ databases">
        <authorList>
            <person name="Cremers G."/>
        </authorList>
    </citation>
    <scope>NUCLEOTIDE SEQUENCE</scope>
    <source>
        <strain evidence="2">Mbul1</strain>
    </source>
</reference>
<keyword evidence="1" id="KW-0812">Transmembrane</keyword>
<evidence type="ECO:0000256" key="1">
    <source>
        <dbReference type="SAM" id="Phobius"/>
    </source>
</evidence>
<evidence type="ECO:0000313" key="2">
    <source>
        <dbReference type="EMBL" id="CAA2105696.1"/>
    </source>
</evidence>
<feature type="transmembrane region" description="Helical" evidence="1">
    <location>
        <begin position="110"/>
        <end position="129"/>
    </location>
</feature>
<sequence length="218" mass="23916">MQNPFQAFLLRPRLLGAIVCSVVLSVALPFASIWTRLLVGWCVGVVVYTALVIWRTSSLSRDALRREASRLDDSAPVISLFAILAGLASCGAVAMLVIGGREPDAPRLAHFTLAVMTMLCAWVFVQVIFTVHYTHLYYGEVEGGRHRGGLDFPGNEDPDFWDFLYFSVTIGATSQTSDTDITSKTFRRIVTAQTVYAYLFNTSVLALAVNMAAGFAQH</sequence>
<feature type="transmembrane region" description="Helical" evidence="1">
    <location>
        <begin position="195"/>
        <end position="216"/>
    </location>
</feature>
<organism evidence="2">
    <name type="scientific">Methylobacterium bullatum</name>
    <dbReference type="NCBI Taxonomy" id="570505"/>
    <lineage>
        <taxon>Bacteria</taxon>
        <taxon>Pseudomonadati</taxon>
        <taxon>Pseudomonadota</taxon>
        <taxon>Alphaproteobacteria</taxon>
        <taxon>Hyphomicrobiales</taxon>
        <taxon>Methylobacteriaceae</taxon>
        <taxon>Methylobacterium</taxon>
    </lineage>
</organism>
<accession>A0A679JHD1</accession>
<dbReference type="InterPro" id="IPR009781">
    <property type="entry name" value="DUF1345"/>
</dbReference>
<protein>
    <recommendedName>
        <fullName evidence="3">DUF1345 domain-containing protein</fullName>
    </recommendedName>
</protein>
<dbReference type="Pfam" id="PF07077">
    <property type="entry name" value="DUF1345"/>
    <property type="match status" value="1"/>
</dbReference>